<evidence type="ECO:0000313" key="1">
    <source>
        <dbReference type="EMBL" id="MFC4293394.1"/>
    </source>
</evidence>
<feature type="non-terminal residue" evidence="1">
    <location>
        <position position="170"/>
    </location>
</feature>
<name>A0ABV8RJI6_9SPHN</name>
<accession>A0ABV8RJI6</accession>
<evidence type="ECO:0000313" key="2">
    <source>
        <dbReference type="Proteomes" id="UP001595887"/>
    </source>
</evidence>
<proteinExistence type="predicted"/>
<comment type="caution">
    <text evidence="1">The sequence shown here is derived from an EMBL/GenBank/DDBJ whole genome shotgun (WGS) entry which is preliminary data.</text>
</comment>
<dbReference type="RefSeq" id="WP_381425105.1">
    <property type="nucleotide sequence ID" value="NZ_JBHSDH010000017.1"/>
</dbReference>
<keyword evidence="2" id="KW-1185">Reference proteome</keyword>
<reference evidence="2" key="1">
    <citation type="journal article" date="2019" name="Int. J. Syst. Evol. Microbiol.">
        <title>The Global Catalogue of Microorganisms (GCM) 10K type strain sequencing project: providing services to taxonomists for standard genome sequencing and annotation.</title>
        <authorList>
            <consortium name="The Broad Institute Genomics Platform"/>
            <consortium name="The Broad Institute Genome Sequencing Center for Infectious Disease"/>
            <person name="Wu L."/>
            <person name="Ma J."/>
        </authorList>
    </citation>
    <scope>NUCLEOTIDE SEQUENCE [LARGE SCALE GENOMIC DNA]</scope>
    <source>
        <strain evidence="2">CECT 8531</strain>
    </source>
</reference>
<dbReference type="EMBL" id="JBHSDH010000017">
    <property type="protein sequence ID" value="MFC4293394.1"/>
    <property type="molecule type" value="Genomic_DNA"/>
</dbReference>
<dbReference type="Proteomes" id="UP001595887">
    <property type="component" value="Unassembled WGS sequence"/>
</dbReference>
<sequence>MVSIFAGLGAGYTRGSGNIIGAAGQLGGAAQGRGGDLVSVNAATGNLLISRQDEFLVGRGPDVGINRTYNSQLDAGWSDNDNGDQWQQSTTRRVFGLTGTLNAAGSTIKRQAADGSVITYTWNASHQFLNGATSTVTTGAYVTTDGDGAHDIMVRQGNDWLWIDGASQTR</sequence>
<organism evidence="1 2">
    <name type="scientific">Sphingorhabdus arenilitoris</name>
    <dbReference type="NCBI Taxonomy" id="1490041"/>
    <lineage>
        <taxon>Bacteria</taxon>
        <taxon>Pseudomonadati</taxon>
        <taxon>Pseudomonadota</taxon>
        <taxon>Alphaproteobacteria</taxon>
        <taxon>Sphingomonadales</taxon>
        <taxon>Sphingomonadaceae</taxon>
        <taxon>Sphingorhabdus</taxon>
    </lineage>
</organism>
<gene>
    <name evidence="1" type="ORF">ACFOWX_13295</name>
</gene>
<protein>
    <submittedName>
        <fullName evidence="1">Uncharacterized protein</fullName>
    </submittedName>
</protein>